<accession>A0AAE3E4J9</accession>
<dbReference type="PANTHER" id="PTHR37299">
    <property type="entry name" value="TRANSCRIPTIONAL REGULATOR-RELATED"/>
    <property type="match status" value="1"/>
</dbReference>
<dbReference type="Proteomes" id="UP001198200">
    <property type="component" value="Unassembled WGS sequence"/>
</dbReference>
<sequence length="238" mass="28170">MITCAMCDDELPFAEQLRSLVMAYAKKKRVELQAETFASAEELLEEIENGAGFEILFLDIEMRKMDGIELGKKLRERSYQTLIIYVSGYDQYMRQLFEAEPFRFLSKPLKQEELENVLDKAFERISRFHRELFTIRFGKNVVNLLCRDIVYLESNKRKVIVHTVRGEYEYYHKLDEAEEELLAISADFVRIHKAYLVNMEHVEAFQYEKLALRDGTILSISEAHRANVRSRFWEWGSE</sequence>
<comment type="caution">
    <text evidence="6">The sequence shown here is derived from an EMBL/GenBank/DDBJ whole genome shotgun (WGS) entry which is preliminary data.</text>
</comment>
<evidence type="ECO:0000256" key="1">
    <source>
        <dbReference type="ARBA" id="ARBA00018672"/>
    </source>
</evidence>
<dbReference type="PROSITE" id="PS50930">
    <property type="entry name" value="HTH_LYTTR"/>
    <property type="match status" value="1"/>
</dbReference>
<dbReference type="AlphaFoldDB" id="A0AAE3E4J9"/>
<dbReference type="InterPro" id="IPR011006">
    <property type="entry name" value="CheY-like_superfamily"/>
</dbReference>
<dbReference type="SMART" id="SM00850">
    <property type="entry name" value="LytTR"/>
    <property type="match status" value="1"/>
</dbReference>
<evidence type="ECO:0000259" key="4">
    <source>
        <dbReference type="PROSITE" id="PS50110"/>
    </source>
</evidence>
<dbReference type="InterPro" id="IPR001789">
    <property type="entry name" value="Sig_transdc_resp-reg_receiver"/>
</dbReference>
<protein>
    <recommendedName>
        <fullName evidence="1">Stage 0 sporulation protein A homolog</fullName>
    </recommendedName>
</protein>
<dbReference type="SMART" id="SM00448">
    <property type="entry name" value="REC"/>
    <property type="match status" value="1"/>
</dbReference>
<dbReference type="GO" id="GO:0000156">
    <property type="term" value="F:phosphorelay response regulator activity"/>
    <property type="evidence" value="ECO:0007669"/>
    <property type="project" value="InterPro"/>
</dbReference>
<feature type="domain" description="HTH LytTR-type" evidence="5">
    <location>
        <begin position="133"/>
        <end position="234"/>
    </location>
</feature>
<dbReference type="EMBL" id="JAJEQN010000027">
    <property type="protein sequence ID" value="MCC2222112.1"/>
    <property type="molecule type" value="Genomic_DNA"/>
</dbReference>
<comment type="function">
    <text evidence="2">May play the central regulatory role in sporulation. It may be an element of the effector pathway responsible for the activation of sporulation genes in response to nutritional stress. Spo0A may act in concert with spo0H (a sigma factor) to control the expression of some genes that are critical to the sporulation process.</text>
</comment>
<dbReference type="SUPFAM" id="SSF52172">
    <property type="entry name" value="CheY-like"/>
    <property type="match status" value="1"/>
</dbReference>
<keyword evidence="6" id="KW-0238">DNA-binding</keyword>
<dbReference type="Gene3D" id="3.40.50.2300">
    <property type="match status" value="1"/>
</dbReference>
<dbReference type="PANTHER" id="PTHR37299:SF1">
    <property type="entry name" value="STAGE 0 SPORULATION PROTEIN A HOMOLOG"/>
    <property type="match status" value="1"/>
</dbReference>
<dbReference type="PROSITE" id="PS50110">
    <property type="entry name" value="RESPONSE_REGULATORY"/>
    <property type="match status" value="1"/>
</dbReference>
<evidence type="ECO:0000256" key="3">
    <source>
        <dbReference type="PROSITE-ProRule" id="PRU00169"/>
    </source>
</evidence>
<dbReference type="InterPro" id="IPR046947">
    <property type="entry name" value="LytR-like"/>
</dbReference>
<evidence type="ECO:0000256" key="2">
    <source>
        <dbReference type="ARBA" id="ARBA00024867"/>
    </source>
</evidence>
<keyword evidence="3" id="KW-0597">Phosphoprotein</keyword>
<gene>
    <name evidence="6" type="ORF">LKD48_10770</name>
</gene>
<dbReference type="GO" id="GO:0003677">
    <property type="term" value="F:DNA binding"/>
    <property type="evidence" value="ECO:0007669"/>
    <property type="project" value="UniProtKB-KW"/>
</dbReference>
<dbReference type="Pfam" id="PF00072">
    <property type="entry name" value="Response_reg"/>
    <property type="match status" value="1"/>
</dbReference>
<evidence type="ECO:0000313" key="7">
    <source>
        <dbReference type="Proteomes" id="UP001198200"/>
    </source>
</evidence>
<dbReference type="Pfam" id="PF04397">
    <property type="entry name" value="LytTR"/>
    <property type="match status" value="1"/>
</dbReference>
<keyword evidence="7" id="KW-1185">Reference proteome</keyword>
<dbReference type="InterPro" id="IPR007492">
    <property type="entry name" value="LytTR_DNA-bd_dom"/>
</dbReference>
<evidence type="ECO:0000313" key="6">
    <source>
        <dbReference type="EMBL" id="MCC2222112.1"/>
    </source>
</evidence>
<dbReference type="Gene3D" id="2.40.50.1020">
    <property type="entry name" value="LytTr DNA-binding domain"/>
    <property type="match status" value="1"/>
</dbReference>
<organism evidence="6 7">
    <name type="scientific">Anthropogastromicrobium aceti</name>
    <dbReference type="NCBI Taxonomy" id="2981768"/>
    <lineage>
        <taxon>Bacteria</taxon>
        <taxon>Bacillati</taxon>
        <taxon>Bacillota</taxon>
        <taxon>Clostridia</taxon>
        <taxon>Lachnospirales</taxon>
        <taxon>Lachnospiraceae</taxon>
        <taxon>Anthropogastromicrobium</taxon>
    </lineage>
</organism>
<feature type="modified residue" description="4-aspartylphosphate" evidence="3">
    <location>
        <position position="59"/>
    </location>
</feature>
<dbReference type="RefSeq" id="WP_227101309.1">
    <property type="nucleotide sequence ID" value="NZ_JAJEQN010000027.1"/>
</dbReference>
<name>A0AAE3E4J9_9FIRM</name>
<feature type="domain" description="Response regulatory" evidence="4">
    <location>
        <begin position="3"/>
        <end position="122"/>
    </location>
</feature>
<evidence type="ECO:0000259" key="5">
    <source>
        <dbReference type="PROSITE" id="PS50930"/>
    </source>
</evidence>
<proteinExistence type="predicted"/>
<reference evidence="6 7" key="1">
    <citation type="submission" date="2021-10" db="EMBL/GenBank/DDBJ databases">
        <title>Anaerobic single-cell dispensing facilitates the cultivation of human gut bacteria.</title>
        <authorList>
            <person name="Afrizal A."/>
        </authorList>
    </citation>
    <scope>NUCLEOTIDE SEQUENCE [LARGE SCALE GENOMIC DNA]</scope>
    <source>
        <strain evidence="6 7">CLA-AA-H224</strain>
    </source>
</reference>